<proteinExistence type="predicted"/>
<reference evidence="2" key="1">
    <citation type="submission" date="2022-11" db="EMBL/GenBank/DDBJ databases">
        <authorList>
            <person name="Petersen C."/>
        </authorList>
    </citation>
    <scope>NUCLEOTIDE SEQUENCE</scope>
    <source>
        <strain evidence="2">IBT 21917</strain>
    </source>
</reference>
<evidence type="ECO:0000313" key="2">
    <source>
        <dbReference type="EMBL" id="KAJ5179809.1"/>
    </source>
</evidence>
<evidence type="ECO:0000313" key="3">
    <source>
        <dbReference type="Proteomes" id="UP001146351"/>
    </source>
</evidence>
<reference evidence="2" key="2">
    <citation type="journal article" date="2023" name="IMA Fungus">
        <title>Comparative genomic study of the Penicillium genus elucidates a diverse pangenome and 15 lateral gene transfer events.</title>
        <authorList>
            <person name="Petersen C."/>
            <person name="Sorensen T."/>
            <person name="Nielsen M.R."/>
            <person name="Sondergaard T.E."/>
            <person name="Sorensen J.L."/>
            <person name="Fitzpatrick D.A."/>
            <person name="Frisvad J.C."/>
            <person name="Nielsen K.L."/>
        </authorList>
    </citation>
    <scope>NUCLEOTIDE SEQUENCE</scope>
    <source>
        <strain evidence="2">IBT 21917</strain>
    </source>
</reference>
<organism evidence="2 3">
    <name type="scientific">Penicillium capsulatum</name>
    <dbReference type="NCBI Taxonomy" id="69766"/>
    <lineage>
        <taxon>Eukaryota</taxon>
        <taxon>Fungi</taxon>
        <taxon>Dikarya</taxon>
        <taxon>Ascomycota</taxon>
        <taxon>Pezizomycotina</taxon>
        <taxon>Eurotiomycetes</taxon>
        <taxon>Eurotiomycetidae</taxon>
        <taxon>Eurotiales</taxon>
        <taxon>Aspergillaceae</taxon>
        <taxon>Penicillium</taxon>
    </lineage>
</organism>
<accession>A0A9W9IL60</accession>
<dbReference type="EMBL" id="JAPQKO010000002">
    <property type="protein sequence ID" value="KAJ5179809.1"/>
    <property type="molecule type" value="Genomic_DNA"/>
</dbReference>
<evidence type="ECO:0000259" key="1">
    <source>
        <dbReference type="Pfam" id="PF24968"/>
    </source>
</evidence>
<feature type="domain" description="DUF7770" evidence="1">
    <location>
        <begin position="32"/>
        <end position="128"/>
    </location>
</feature>
<keyword evidence="3" id="KW-1185">Reference proteome</keyword>
<sequence length="128" mass="14280">MSLRSPPFQPVQFIPSALKETILSRTVSLLYAVAHETLSEGGNHWCLYLQVGPDESVCIDITPSYNIPGPKIPGESKAYMIMSLVPYLYLPSAQKAVGLQVRTGIQVQDFVDLLIQENRHRYEFDANG</sequence>
<protein>
    <recommendedName>
        <fullName evidence="1">DUF7770 domain-containing protein</fullName>
    </recommendedName>
</protein>
<comment type="caution">
    <text evidence="2">The sequence shown here is derived from an EMBL/GenBank/DDBJ whole genome shotgun (WGS) entry which is preliminary data.</text>
</comment>
<dbReference type="InterPro" id="IPR056672">
    <property type="entry name" value="DUF7770"/>
</dbReference>
<dbReference type="AlphaFoldDB" id="A0A9W9IL60"/>
<dbReference type="OrthoDB" id="3527137at2759"/>
<gene>
    <name evidence="2" type="ORF">N7492_003019</name>
</gene>
<name>A0A9W9IL60_9EURO</name>
<dbReference type="Proteomes" id="UP001146351">
    <property type="component" value="Unassembled WGS sequence"/>
</dbReference>
<dbReference type="Pfam" id="PF24968">
    <property type="entry name" value="DUF7770"/>
    <property type="match status" value="1"/>
</dbReference>